<gene>
    <name evidence="7" type="primary">patE_3</name>
    <name evidence="7" type="ORF">LARI1_G003769</name>
</gene>
<dbReference type="PROSITE" id="PS00624">
    <property type="entry name" value="GMC_OXRED_2"/>
    <property type="match status" value="1"/>
</dbReference>
<dbReference type="PIRSF" id="PIRSF000137">
    <property type="entry name" value="Alcohol_oxidase"/>
    <property type="match status" value="1"/>
</dbReference>
<dbReference type="GO" id="GO:0044550">
    <property type="term" value="P:secondary metabolite biosynthetic process"/>
    <property type="evidence" value="ECO:0007669"/>
    <property type="project" value="TreeGrafter"/>
</dbReference>
<sequence>MKLLSTFFWALLARPTFTSPYLRRQDDGKVAFSENLQAQSLLGSHFGHVDLPAVYDYVIIGGGTAGLTVARRLAESHTVAVIEAGSFYELDNGNFTDIPADASYYLGKQPLIQNPLIDWRQMTTPQSGLGGASVLYPQGHTLGGSSTRNFMWYQRGSNGSYQKWADLVGDQSYSFPNLLPFFKKSVQFTPLNGIERPFNSTPLFDASMFDSFGGPLQVSYPKFASPSASWLALGLNAIGFKELPGAMQDGALLGWTWIPNTIDPILQTRSTSESSMLREALTMNDNLIVFRTTLAKKILFDENKVATGVQIETVGVGSGSTTYTLNATNEVIVSAGAFRSPQILMVSGIGPAETLQYNNVEVLADRPGVGQNMWDHVFFGPSRVVDTVTHNFLGDAAFSATATEEYIQSRTGILTNVGGDLLGAVSNATREDLDATFGLDWPDIELLSLDAYTGLLNDYIFGAPDLKNYTSVCAALVAPFSRGNVTIVSNDTNVHPIVNPNWLTDPRDQEIAVAAFKRARAVFSAQEVQAALVGPEAFPGASVESDEEILNIIMSSSDTIHHAAGTNRMGRADDALAVVDSKASVIGVTGVRVVDASAFALLPPGHPQASVYAFAEKIAEDILTGGGTQI</sequence>
<dbReference type="Pfam" id="PF05199">
    <property type="entry name" value="GMC_oxred_C"/>
    <property type="match status" value="1"/>
</dbReference>
<dbReference type="EMBL" id="QGMF01000191">
    <property type="protein sequence ID" value="TVY18177.1"/>
    <property type="molecule type" value="Genomic_DNA"/>
</dbReference>
<dbReference type="GO" id="GO:0016614">
    <property type="term" value="F:oxidoreductase activity, acting on CH-OH group of donors"/>
    <property type="evidence" value="ECO:0007669"/>
    <property type="project" value="InterPro"/>
</dbReference>
<dbReference type="OrthoDB" id="269227at2759"/>
<comment type="similarity">
    <text evidence="1">Belongs to the GMC oxidoreductase family.</text>
</comment>
<comment type="caution">
    <text evidence="7">The sequence shown here is derived from an EMBL/GenBank/DDBJ whole genome shotgun (WGS) entry which is preliminary data.</text>
</comment>
<dbReference type="InterPro" id="IPR007867">
    <property type="entry name" value="GMC_OxRtase_C"/>
</dbReference>
<dbReference type="Gene3D" id="3.50.50.60">
    <property type="entry name" value="FAD/NAD(P)-binding domain"/>
    <property type="match status" value="1"/>
</dbReference>
<dbReference type="PANTHER" id="PTHR11552:SF138">
    <property type="entry name" value="DEHYDROGENASE PKFF-RELATED"/>
    <property type="match status" value="1"/>
</dbReference>
<keyword evidence="5" id="KW-0732">Signal</keyword>
<evidence type="ECO:0000256" key="4">
    <source>
        <dbReference type="PIRSR" id="PIRSR000137-2"/>
    </source>
</evidence>
<feature type="chain" id="PRO_5035822278" evidence="5">
    <location>
        <begin position="19"/>
        <end position="630"/>
    </location>
</feature>
<evidence type="ECO:0000256" key="5">
    <source>
        <dbReference type="SAM" id="SignalP"/>
    </source>
</evidence>
<evidence type="ECO:0000259" key="6">
    <source>
        <dbReference type="PROSITE" id="PS00624"/>
    </source>
</evidence>
<accession>A0A8T9BEC9</accession>
<dbReference type="SUPFAM" id="SSF51905">
    <property type="entry name" value="FAD/NAD(P)-binding domain"/>
    <property type="match status" value="1"/>
</dbReference>
<dbReference type="PANTHER" id="PTHR11552">
    <property type="entry name" value="GLUCOSE-METHANOL-CHOLINE GMC OXIDOREDUCTASE"/>
    <property type="match status" value="1"/>
</dbReference>
<keyword evidence="4" id="KW-0285">Flavoprotein</keyword>
<dbReference type="GO" id="GO:0050660">
    <property type="term" value="F:flavin adenine dinucleotide binding"/>
    <property type="evidence" value="ECO:0007669"/>
    <property type="project" value="InterPro"/>
</dbReference>
<evidence type="ECO:0000256" key="2">
    <source>
        <dbReference type="ARBA" id="ARBA00023180"/>
    </source>
</evidence>
<organism evidence="7 8">
    <name type="scientific">Lachnellula arida</name>
    <dbReference type="NCBI Taxonomy" id="1316785"/>
    <lineage>
        <taxon>Eukaryota</taxon>
        <taxon>Fungi</taxon>
        <taxon>Dikarya</taxon>
        <taxon>Ascomycota</taxon>
        <taxon>Pezizomycotina</taxon>
        <taxon>Leotiomycetes</taxon>
        <taxon>Helotiales</taxon>
        <taxon>Lachnaceae</taxon>
        <taxon>Lachnellula</taxon>
    </lineage>
</organism>
<evidence type="ECO:0000256" key="1">
    <source>
        <dbReference type="ARBA" id="ARBA00010790"/>
    </source>
</evidence>
<keyword evidence="8" id="KW-1185">Reference proteome</keyword>
<reference evidence="7 8" key="1">
    <citation type="submission" date="2018-05" db="EMBL/GenBank/DDBJ databases">
        <title>Whole genome sequencing for identification of molecular markers to develop diagnostic detection tools for the regulated plant pathogen Lachnellula willkommii.</title>
        <authorList>
            <person name="Giroux E."/>
            <person name="Bilodeau G."/>
        </authorList>
    </citation>
    <scope>NUCLEOTIDE SEQUENCE [LARGE SCALE GENOMIC DNA]</scope>
    <source>
        <strain evidence="7 8">CBS 203.66</strain>
    </source>
</reference>
<feature type="binding site" evidence="4">
    <location>
        <begin position="607"/>
        <end position="608"/>
    </location>
    <ligand>
        <name>FAD</name>
        <dbReference type="ChEBI" id="CHEBI:57692"/>
    </ligand>
</feature>
<feature type="active site" description="Proton donor" evidence="3">
    <location>
        <position position="562"/>
    </location>
</feature>
<protein>
    <submittedName>
        <fullName evidence="7">Dehydrogenase</fullName>
    </submittedName>
</protein>
<keyword evidence="4" id="KW-0274">FAD</keyword>
<name>A0A8T9BEC9_9HELO</name>
<feature type="active site" description="Proton acceptor" evidence="3">
    <location>
        <position position="606"/>
    </location>
</feature>
<feature type="domain" description="Glucose-methanol-choline oxidoreductase N-terminal" evidence="6">
    <location>
        <begin position="336"/>
        <end position="350"/>
    </location>
</feature>
<keyword evidence="2" id="KW-0325">Glycoprotein</keyword>
<dbReference type="SUPFAM" id="SSF54373">
    <property type="entry name" value="FAD-linked reductases, C-terminal domain"/>
    <property type="match status" value="1"/>
</dbReference>
<dbReference type="InterPro" id="IPR012132">
    <property type="entry name" value="GMC_OxRdtase"/>
</dbReference>
<dbReference type="Gene3D" id="3.30.560.10">
    <property type="entry name" value="Glucose Oxidase, domain 3"/>
    <property type="match status" value="1"/>
</dbReference>
<dbReference type="Proteomes" id="UP000469559">
    <property type="component" value="Unassembled WGS sequence"/>
</dbReference>
<comment type="cofactor">
    <cofactor evidence="4">
        <name>FAD</name>
        <dbReference type="ChEBI" id="CHEBI:57692"/>
    </cofactor>
</comment>
<dbReference type="InterPro" id="IPR036188">
    <property type="entry name" value="FAD/NAD-bd_sf"/>
</dbReference>
<proteinExistence type="inferred from homology"/>
<evidence type="ECO:0000256" key="3">
    <source>
        <dbReference type="PIRSR" id="PIRSR000137-1"/>
    </source>
</evidence>
<dbReference type="AlphaFoldDB" id="A0A8T9BEC9"/>
<evidence type="ECO:0000313" key="7">
    <source>
        <dbReference type="EMBL" id="TVY18177.1"/>
    </source>
</evidence>
<dbReference type="Pfam" id="PF00732">
    <property type="entry name" value="GMC_oxred_N"/>
    <property type="match status" value="1"/>
</dbReference>
<feature type="signal peptide" evidence="5">
    <location>
        <begin position="1"/>
        <end position="18"/>
    </location>
</feature>
<dbReference type="InterPro" id="IPR000172">
    <property type="entry name" value="GMC_OxRdtase_N"/>
</dbReference>
<evidence type="ECO:0000313" key="8">
    <source>
        <dbReference type="Proteomes" id="UP000469559"/>
    </source>
</evidence>